<accession>A0A177AVN3</accession>
<name>A0A177AVN3_9BILA</name>
<dbReference type="AlphaFoldDB" id="A0A177AVN3"/>
<evidence type="ECO:0000256" key="1">
    <source>
        <dbReference type="SAM" id="Phobius"/>
    </source>
</evidence>
<evidence type="ECO:0000256" key="2">
    <source>
        <dbReference type="SAM" id="SignalP"/>
    </source>
</evidence>
<feature type="transmembrane region" description="Helical" evidence="1">
    <location>
        <begin position="148"/>
        <end position="170"/>
    </location>
</feature>
<keyword evidence="1" id="KW-0472">Membrane</keyword>
<keyword evidence="1" id="KW-1133">Transmembrane helix</keyword>
<dbReference type="Proteomes" id="UP000078046">
    <property type="component" value="Unassembled WGS sequence"/>
</dbReference>
<reference evidence="3 4" key="1">
    <citation type="submission" date="2016-04" db="EMBL/GenBank/DDBJ databases">
        <title>The genome of Intoshia linei affirms orthonectids as highly simplified spiralians.</title>
        <authorList>
            <person name="Mikhailov K.V."/>
            <person name="Slusarev G.S."/>
            <person name="Nikitin M.A."/>
            <person name="Logacheva M.D."/>
            <person name="Penin A."/>
            <person name="Aleoshin V."/>
            <person name="Panchin Y.V."/>
        </authorList>
    </citation>
    <scope>NUCLEOTIDE SEQUENCE [LARGE SCALE GENOMIC DNA]</scope>
    <source>
        <strain evidence="3">Intl2013</strain>
        <tissue evidence="3">Whole animal</tissue>
    </source>
</reference>
<keyword evidence="4" id="KW-1185">Reference proteome</keyword>
<sequence>MKFVIFSFLVISNISSKFLTKDSPSVRHHKGIQNLDTELNEVIKKYITKEVRVQIILKNSQFTETKDAISNDAVKVNASQVTKLDNGSKNSKVITTLKPSDPSFKFLRYYNYHEDHLRTDKDIKVKFFIKFSKLYATKFRKISKNMQYVIISAMGIMAFIIFMLFVKLIFVVSKKKQKKTFPLLINDKNYCVEEKELNPKDEFIHSE</sequence>
<evidence type="ECO:0000313" key="3">
    <source>
        <dbReference type="EMBL" id="OAF66039.1"/>
    </source>
</evidence>
<organism evidence="3 4">
    <name type="scientific">Intoshia linei</name>
    <dbReference type="NCBI Taxonomy" id="1819745"/>
    <lineage>
        <taxon>Eukaryota</taxon>
        <taxon>Metazoa</taxon>
        <taxon>Spiralia</taxon>
        <taxon>Lophotrochozoa</taxon>
        <taxon>Mesozoa</taxon>
        <taxon>Orthonectida</taxon>
        <taxon>Rhopaluridae</taxon>
        <taxon>Intoshia</taxon>
    </lineage>
</organism>
<keyword evidence="2" id="KW-0732">Signal</keyword>
<keyword evidence="1" id="KW-0812">Transmembrane</keyword>
<protein>
    <submittedName>
        <fullName evidence="3">Uncharacterized protein</fullName>
    </submittedName>
</protein>
<feature type="chain" id="PRO_5008056752" evidence="2">
    <location>
        <begin position="17"/>
        <end position="207"/>
    </location>
</feature>
<proteinExistence type="predicted"/>
<dbReference type="EMBL" id="LWCA01001055">
    <property type="protein sequence ID" value="OAF66039.1"/>
    <property type="molecule type" value="Genomic_DNA"/>
</dbReference>
<gene>
    <name evidence="3" type="ORF">A3Q56_06236</name>
</gene>
<comment type="caution">
    <text evidence="3">The sequence shown here is derived from an EMBL/GenBank/DDBJ whole genome shotgun (WGS) entry which is preliminary data.</text>
</comment>
<evidence type="ECO:0000313" key="4">
    <source>
        <dbReference type="Proteomes" id="UP000078046"/>
    </source>
</evidence>
<feature type="signal peptide" evidence="2">
    <location>
        <begin position="1"/>
        <end position="16"/>
    </location>
</feature>